<evidence type="ECO:0000256" key="1">
    <source>
        <dbReference type="SAM" id="MobiDB-lite"/>
    </source>
</evidence>
<feature type="region of interest" description="Disordered" evidence="1">
    <location>
        <begin position="722"/>
        <end position="769"/>
    </location>
</feature>
<evidence type="ECO:0000313" key="3">
    <source>
        <dbReference type="Proteomes" id="UP000008066"/>
    </source>
</evidence>
<sequence>MAAVDQASIDMVVEVIGHIDKSLIANALRANHGNVETVIIEWFDDSDKFRRKYAWDESAFASNREGDRPAGSGGPSFVIHPPDNDVIYGTEPGGYYAPSRPPSRANNRSPMSRVVDLTAGDYTTDAPTSRQEEEDHLQRAINESLQTSGMPTPHMMAFPPPPAPHSQQSGITSNNDNPVYFGPANRPDYDPDEWAMVRVKTYGPDPDPALRVRKPGAPVLLRCRDEGWNKHRLGAMLMVYNQIPAARNLLLRCGGPPGYGLGNKSDWWKGETIFPPGMAPDSNGWGAEPSPNWVDELLRILAFMDSTDRSYGTADMLAKAKHPDVDETGDVEKDFIKSVMVAHNAQGTGKDLEVLVASAEVVSFDNLVPQTNEFFGILDLQLGSPINPVAPRSLYEVFDYIFMVNLRYHMDDPSTGRMAWILNPSEVLTLRFTGDESFPSQLEIPDTFYLDRYLKYNGTQFQRLQLDMMTVLKLLDAYFQEEESLVRWINPKTNRAYDRRAILKAAVRRCQERITKIKNKAFWRQHEEGSSTRKEEYYLPDHSGEPQFTEEEAKVVAYYKSKITEFEVELANIESSLNERVVPQKQKLQALLRRMQSSMTEPEPDHNWNPTHKYSLRGVISDPNTVFIRIREPLQPDDLLDDEAAAFTMDRWWKVSYNAEEGVEHNQVSWEVVKREGCGSKPAPMLIYATEKALEQEPLPLPDALKTFVRFDNHLFKQELAQSSHSMDKKRSAMPALNSQSKRLQRSNSMDSMASNRASMGDSDNEMHDAPVFNRGSVFSTGDFAAYQPRSSSINLIDLEDDESTTLVQDPLSPHALPHSLSGDCSNLPPPPPYDSISGGDVEMQGMGYASFPPPPGHSAPPPPFPPPPPPPHPPALDPGLDGLAQVSLASSPPKVSTALDESSPRKTAVDRSVDGVTKESDAVNGRTDPCDTDNTTDEQKAEHNQTPPVAPEQVRFDS</sequence>
<dbReference type="GO" id="GO:0005829">
    <property type="term" value="C:cytosol"/>
    <property type="evidence" value="ECO:0007669"/>
    <property type="project" value="TreeGrafter"/>
</dbReference>
<dbReference type="OMA" id="WAMTLFN"/>
<dbReference type="eggNOG" id="ENOG502S0Z0">
    <property type="taxonomic scope" value="Eukaryota"/>
</dbReference>
<accession>G0S7T2</accession>
<name>G0S7T2_CHATD</name>
<dbReference type="GO" id="GO:0016579">
    <property type="term" value="P:protein deubiquitination"/>
    <property type="evidence" value="ECO:0007669"/>
    <property type="project" value="TreeGrafter"/>
</dbReference>
<feature type="compositionally biased region" description="Pro residues" evidence="1">
    <location>
        <begin position="852"/>
        <end position="877"/>
    </location>
</feature>
<dbReference type="Proteomes" id="UP000008066">
    <property type="component" value="Unassembled WGS sequence"/>
</dbReference>
<dbReference type="HOGENOM" id="CLU_005620_1_1_1"/>
<protein>
    <recommendedName>
        <fullName evidence="4">Ubiquitin interaction domain-containing protein</fullName>
    </recommendedName>
</protein>
<feature type="compositionally biased region" description="Basic and acidic residues" evidence="1">
    <location>
        <begin position="903"/>
        <end position="922"/>
    </location>
</feature>
<dbReference type="GO" id="GO:0005634">
    <property type="term" value="C:nucleus"/>
    <property type="evidence" value="ECO:0007669"/>
    <property type="project" value="TreeGrafter"/>
</dbReference>
<gene>
    <name evidence="2" type="ORF">CTHT_0028720</name>
</gene>
<proteinExistence type="predicted"/>
<evidence type="ECO:0000313" key="2">
    <source>
        <dbReference type="EMBL" id="EGS21032.1"/>
    </source>
</evidence>
<dbReference type="RefSeq" id="XP_006693328.1">
    <property type="nucleotide sequence ID" value="XM_006693265.1"/>
</dbReference>
<feature type="region of interest" description="Disordered" evidence="1">
    <location>
        <begin position="805"/>
        <end position="959"/>
    </location>
</feature>
<dbReference type="EMBL" id="GL988041">
    <property type="protein sequence ID" value="EGS21032.1"/>
    <property type="molecule type" value="Genomic_DNA"/>
</dbReference>
<dbReference type="OrthoDB" id="4489171at2759"/>
<dbReference type="InterPro" id="IPR055335">
    <property type="entry name" value="Ucp6/RUP1"/>
</dbReference>
<feature type="compositionally biased region" description="Polar residues" evidence="1">
    <location>
        <begin position="737"/>
        <end position="758"/>
    </location>
</feature>
<reference evidence="2 3" key="1">
    <citation type="journal article" date="2011" name="Cell">
        <title>Insight into structure and assembly of the nuclear pore complex by utilizing the genome of a eukaryotic thermophile.</title>
        <authorList>
            <person name="Amlacher S."/>
            <person name="Sarges P."/>
            <person name="Flemming D."/>
            <person name="van Noort V."/>
            <person name="Kunze R."/>
            <person name="Devos D.P."/>
            <person name="Arumugam M."/>
            <person name="Bork P."/>
            <person name="Hurt E."/>
        </authorList>
    </citation>
    <scope>NUCLEOTIDE SEQUENCE [LARGE SCALE GENOMIC DNA]</scope>
    <source>
        <strain evidence="3">DSM 1495 / CBS 144.50 / IMI 039719</strain>
    </source>
</reference>
<keyword evidence="3" id="KW-1185">Reference proteome</keyword>
<dbReference type="PANTHER" id="PTHR39597:SF1">
    <property type="entry name" value="UBA DOMAIN-CONTAINING PROTEIN RUP1"/>
    <property type="match status" value="1"/>
</dbReference>
<dbReference type="GeneID" id="18256910"/>
<organism evidence="3">
    <name type="scientific">Chaetomium thermophilum (strain DSM 1495 / CBS 144.50 / IMI 039719)</name>
    <name type="common">Thermochaetoides thermophila</name>
    <dbReference type="NCBI Taxonomy" id="759272"/>
    <lineage>
        <taxon>Eukaryota</taxon>
        <taxon>Fungi</taxon>
        <taxon>Dikarya</taxon>
        <taxon>Ascomycota</taxon>
        <taxon>Pezizomycotina</taxon>
        <taxon>Sordariomycetes</taxon>
        <taxon>Sordariomycetidae</taxon>
        <taxon>Sordariales</taxon>
        <taxon>Chaetomiaceae</taxon>
        <taxon>Thermochaetoides</taxon>
    </lineage>
</organism>
<dbReference type="KEGG" id="cthr:CTHT_0028720"/>
<dbReference type="PANTHER" id="PTHR39597">
    <property type="entry name" value="UBA DOMAIN-CONTAINING PROTEIN RUP1"/>
    <property type="match status" value="1"/>
</dbReference>
<dbReference type="AlphaFoldDB" id="G0S7T2"/>
<evidence type="ECO:0008006" key="4">
    <source>
        <dbReference type="Google" id="ProtNLM"/>
    </source>
</evidence>